<evidence type="ECO:0000256" key="1">
    <source>
        <dbReference type="SAM" id="MobiDB-lite"/>
    </source>
</evidence>
<dbReference type="HOGENOM" id="CLU_976344_0_0_11"/>
<keyword evidence="2" id="KW-0547">Nucleotide-binding</keyword>
<feature type="region of interest" description="Disordered" evidence="1">
    <location>
        <begin position="224"/>
        <end position="285"/>
    </location>
</feature>
<keyword evidence="2" id="KW-0614">Plasmid</keyword>
<dbReference type="KEGG" id="svl:Strvi_9524"/>
<protein>
    <submittedName>
        <fullName evidence="2">Helicase-associated</fullName>
    </submittedName>
</protein>
<keyword evidence="2" id="KW-0067">ATP-binding</keyword>
<dbReference type="AlphaFoldDB" id="G2PHC5"/>
<name>G2PHC5_STRV4</name>
<keyword evidence="2" id="KW-0378">Hydrolase</keyword>
<evidence type="ECO:0000313" key="2">
    <source>
        <dbReference type="EMBL" id="AEM88771.1"/>
    </source>
</evidence>
<dbReference type="GO" id="GO:0004386">
    <property type="term" value="F:helicase activity"/>
    <property type="evidence" value="ECO:0007669"/>
    <property type="project" value="UniProtKB-KW"/>
</dbReference>
<geneLocation type="plasmid" evidence="2 3">
    <name>pSTRVI01</name>
</geneLocation>
<proteinExistence type="predicted"/>
<evidence type="ECO:0000313" key="3">
    <source>
        <dbReference type="Proteomes" id="UP000008703"/>
    </source>
</evidence>
<feature type="compositionally biased region" description="Basic residues" evidence="1">
    <location>
        <begin position="276"/>
        <end position="285"/>
    </location>
</feature>
<reference evidence="2" key="1">
    <citation type="submission" date="2011-08" db="EMBL/GenBank/DDBJ databases">
        <title>Complete sequence of plasmid 1 of Streptomyces violaceusniger Tu 4113.</title>
        <authorList>
            <consortium name="US DOE Joint Genome Institute"/>
            <person name="Lucas S."/>
            <person name="Han J."/>
            <person name="Lapidus A."/>
            <person name="Cheng J.-F."/>
            <person name="Goodwin L."/>
            <person name="Pitluck S."/>
            <person name="Peters L."/>
            <person name="Ivanova N."/>
            <person name="Daligault H."/>
            <person name="Detter J.C."/>
            <person name="Han C."/>
            <person name="Tapia R."/>
            <person name="Land M."/>
            <person name="Hauser L."/>
            <person name="Kyrpides N."/>
            <person name="Ivanova N."/>
            <person name="Pagani I."/>
            <person name="Hagen A."/>
            <person name="Katz L."/>
            <person name="Fiedler H.-P."/>
            <person name="Keasling J."/>
            <person name="Fortman J."/>
            <person name="Woyke T."/>
        </authorList>
    </citation>
    <scope>NUCLEOTIDE SEQUENCE [LARGE SCALE GENOMIC DNA]</scope>
    <source>
        <strain evidence="2">Tu 4113</strain>
        <plasmid evidence="2">pSTRVI01</plasmid>
    </source>
</reference>
<feature type="region of interest" description="Disordered" evidence="1">
    <location>
        <begin position="87"/>
        <end position="109"/>
    </location>
</feature>
<accession>G2PHC5</accession>
<dbReference type="EMBL" id="CP002995">
    <property type="protein sequence ID" value="AEM88771.1"/>
    <property type="molecule type" value="Genomic_DNA"/>
</dbReference>
<organism evidence="2 3">
    <name type="scientific">Streptomyces violaceusniger (strain Tu 4113)</name>
    <dbReference type="NCBI Taxonomy" id="653045"/>
    <lineage>
        <taxon>Bacteria</taxon>
        <taxon>Bacillati</taxon>
        <taxon>Actinomycetota</taxon>
        <taxon>Actinomycetes</taxon>
        <taxon>Kitasatosporales</taxon>
        <taxon>Streptomycetaceae</taxon>
        <taxon>Streptomyces</taxon>
        <taxon>Streptomyces violaceusniger group</taxon>
    </lineage>
</organism>
<keyword evidence="2" id="KW-0347">Helicase</keyword>
<keyword evidence="3" id="KW-1185">Reference proteome</keyword>
<gene>
    <name evidence="2" type="ORF">Strvi_9524</name>
</gene>
<sequence>MLTWKDAPPWRRAVPTLGPLPGPALQPILQPTFQRTLGATPPRGASRCRSVPDVFVGDLGRAPFWEIIELMGRSPRGAVPGLDSAARCRPGRTDPGQEHPAVPQGHRVPPRRLRHRLGCRRGARHGHLAAHAGEQHEGFPIGRWLAEHRQRAHKKIGTSSQARVLASLDPWWNPPWSFTWQRQYQQYRTARVAGQSISPELQRWAYKQAVLWGRLAPPQQRLLSANGIDPKTLPPLRGPGGGKKRSRKGASPQKQPLQRRTPRARDKAGGLPVVRAPRKPKPTDP</sequence>
<dbReference type="Proteomes" id="UP000008703">
    <property type="component" value="Plasmid pSTRVI01"/>
</dbReference>